<dbReference type="PANTHER" id="PTHR30346:SF0">
    <property type="entry name" value="HCA OPERON TRANSCRIPTIONAL ACTIVATOR HCAR"/>
    <property type="match status" value="1"/>
</dbReference>
<keyword evidence="4" id="KW-0804">Transcription</keyword>
<organism evidence="6 7">
    <name type="scientific">Subtercola lobariae</name>
    <dbReference type="NCBI Taxonomy" id="1588641"/>
    <lineage>
        <taxon>Bacteria</taxon>
        <taxon>Bacillati</taxon>
        <taxon>Actinomycetota</taxon>
        <taxon>Actinomycetes</taxon>
        <taxon>Micrococcales</taxon>
        <taxon>Microbacteriaceae</taxon>
        <taxon>Subtercola</taxon>
    </lineage>
</organism>
<dbReference type="SUPFAM" id="SSF53850">
    <property type="entry name" value="Periplasmic binding protein-like II"/>
    <property type="match status" value="1"/>
</dbReference>
<evidence type="ECO:0000313" key="6">
    <source>
        <dbReference type="EMBL" id="GGF21265.1"/>
    </source>
</evidence>
<keyword evidence="7" id="KW-1185">Reference proteome</keyword>
<dbReference type="GO" id="GO:0003700">
    <property type="term" value="F:DNA-binding transcription factor activity"/>
    <property type="evidence" value="ECO:0007669"/>
    <property type="project" value="InterPro"/>
</dbReference>
<sequence length="293" mass="31452">MVMELRHLRYFVTLAEEGHFGRAAERLHIVQPTLSMQIRDLERELGGPLFVRTSRSVELTEAGEVLLVEARRTLAQAAHAQAAVESSLRGETGIVRVGFAGVAVLIGKLTDDLRAFHVAHPDAVLELYEMAPSEQGSALLAGELDVGYSPSYGFDFDPELERARIGDWPLVVALAADHPLARGRSISLSDLADEPLIVYASGQADDSTLTALRQRTGSEPHVAHRVSSTLSVLALAAAGLGLALVPQPTTQVSIPNVTYRPTREEPMAADLVLVSRPNDSNGAVRAFLALARG</sequence>
<dbReference type="PROSITE" id="PS50931">
    <property type="entry name" value="HTH_LYSR"/>
    <property type="match status" value="1"/>
</dbReference>
<dbReference type="GO" id="GO:0032993">
    <property type="term" value="C:protein-DNA complex"/>
    <property type="evidence" value="ECO:0007669"/>
    <property type="project" value="TreeGrafter"/>
</dbReference>
<evidence type="ECO:0000313" key="7">
    <source>
        <dbReference type="Proteomes" id="UP000598775"/>
    </source>
</evidence>
<evidence type="ECO:0000259" key="5">
    <source>
        <dbReference type="PROSITE" id="PS50931"/>
    </source>
</evidence>
<evidence type="ECO:0000256" key="3">
    <source>
        <dbReference type="ARBA" id="ARBA00023125"/>
    </source>
</evidence>
<gene>
    <name evidence="6" type="ORF">GCM10011399_13670</name>
</gene>
<protein>
    <submittedName>
        <fullName evidence="6">LysR family transcriptional regulator</fullName>
    </submittedName>
</protein>
<dbReference type="InterPro" id="IPR036388">
    <property type="entry name" value="WH-like_DNA-bd_sf"/>
</dbReference>
<keyword evidence="2" id="KW-0805">Transcription regulation</keyword>
<accession>A0A917B3Q0</accession>
<keyword evidence="3" id="KW-0238">DNA-binding</keyword>
<reference evidence="6 7" key="1">
    <citation type="journal article" date="2014" name="Int. J. Syst. Evol. Microbiol.">
        <title>Complete genome sequence of Corynebacterium casei LMG S-19264T (=DSM 44701T), isolated from a smear-ripened cheese.</title>
        <authorList>
            <consortium name="US DOE Joint Genome Institute (JGI-PGF)"/>
            <person name="Walter F."/>
            <person name="Albersmeier A."/>
            <person name="Kalinowski J."/>
            <person name="Ruckert C."/>
        </authorList>
    </citation>
    <scope>NUCLEOTIDE SEQUENCE [LARGE SCALE GENOMIC DNA]</scope>
    <source>
        <strain evidence="6 7">CGMCC 1.12976</strain>
    </source>
</reference>
<dbReference type="Gene3D" id="1.10.10.10">
    <property type="entry name" value="Winged helix-like DNA-binding domain superfamily/Winged helix DNA-binding domain"/>
    <property type="match status" value="1"/>
</dbReference>
<evidence type="ECO:0000256" key="2">
    <source>
        <dbReference type="ARBA" id="ARBA00023015"/>
    </source>
</evidence>
<dbReference type="PANTHER" id="PTHR30346">
    <property type="entry name" value="TRANSCRIPTIONAL DUAL REGULATOR HCAR-RELATED"/>
    <property type="match status" value="1"/>
</dbReference>
<dbReference type="CDD" id="cd08414">
    <property type="entry name" value="PBP2_LTTR_aromatics_like"/>
    <property type="match status" value="1"/>
</dbReference>
<proteinExistence type="inferred from homology"/>
<feature type="domain" description="HTH lysR-type" evidence="5">
    <location>
        <begin position="3"/>
        <end position="60"/>
    </location>
</feature>
<dbReference type="AlphaFoldDB" id="A0A917B3Q0"/>
<dbReference type="Proteomes" id="UP000598775">
    <property type="component" value="Unassembled WGS sequence"/>
</dbReference>
<dbReference type="Pfam" id="PF03466">
    <property type="entry name" value="LysR_substrate"/>
    <property type="match status" value="1"/>
</dbReference>
<dbReference type="InterPro" id="IPR000847">
    <property type="entry name" value="LysR_HTH_N"/>
</dbReference>
<evidence type="ECO:0000256" key="1">
    <source>
        <dbReference type="ARBA" id="ARBA00009437"/>
    </source>
</evidence>
<dbReference type="SUPFAM" id="SSF46785">
    <property type="entry name" value="Winged helix' DNA-binding domain"/>
    <property type="match status" value="1"/>
</dbReference>
<comment type="caution">
    <text evidence="6">The sequence shown here is derived from an EMBL/GenBank/DDBJ whole genome shotgun (WGS) entry which is preliminary data.</text>
</comment>
<dbReference type="FunFam" id="1.10.10.10:FF:000001">
    <property type="entry name" value="LysR family transcriptional regulator"/>
    <property type="match status" value="1"/>
</dbReference>
<dbReference type="PRINTS" id="PR00039">
    <property type="entry name" value="HTHLYSR"/>
</dbReference>
<dbReference type="GO" id="GO:0003677">
    <property type="term" value="F:DNA binding"/>
    <property type="evidence" value="ECO:0007669"/>
    <property type="project" value="UniProtKB-KW"/>
</dbReference>
<dbReference type="InterPro" id="IPR005119">
    <property type="entry name" value="LysR_subst-bd"/>
</dbReference>
<name>A0A917B3Q0_9MICO</name>
<dbReference type="Pfam" id="PF00126">
    <property type="entry name" value="HTH_1"/>
    <property type="match status" value="1"/>
</dbReference>
<evidence type="ECO:0000256" key="4">
    <source>
        <dbReference type="ARBA" id="ARBA00023163"/>
    </source>
</evidence>
<comment type="similarity">
    <text evidence="1">Belongs to the LysR transcriptional regulatory family.</text>
</comment>
<dbReference type="InterPro" id="IPR036390">
    <property type="entry name" value="WH_DNA-bd_sf"/>
</dbReference>
<dbReference type="EMBL" id="BMGP01000002">
    <property type="protein sequence ID" value="GGF21265.1"/>
    <property type="molecule type" value="Genomic_DNA"/>
</dbReference>
<dbReference type="Gene3D" id="3.40.190.10">
    <property type="entry name" value="Periplasmic binding protein-like II"/>
    <property type="match status" value="2"/>
</dbReference>